<comment type="subcellular location">
    <subcellularLocation>
        <location evidence="1">Nucleus</location>
    </subcellularLocation>
</comment>
<dbReference type="Pfam" id="PF00249">
    <property type="entry name" value="Myb_DNA-binding"/>
    <property type="match status" value="1"/>
</dbReference>
<gene>
    <name evidence="7" type="ORF">Din_002470</name>
</gene>
<evidence type="ECO:0000313" key="7">
    <source>
        <dbReference type="EMBL" id="MPA33029.1"/>
    </source>
</evidence>
<sequence>MGVCRWSLIAGRLPGRTDNEIKNYWNTNFGKKVRGYRSSTSNQSKEKQNTTMEQPVVQPPASPKSDTEAVAVAGRPSTMMKVFVDHDREVGPEPLDGLPPPPFTSGDYNPSDFMMDLEMDEKFLSDLLNTDFGPLFDYDDIGEVLKGNSNADTSCLSSNSNQTLFFCEEMLQDSNLQSMVSLLDPNMDWRQDQ</sequence>
<dbReference type="GO" id="GO:0000976">
    <property type="term" value="F:transcription cis-regulatory region binding"/>
    <property type="evidence" value="ECO:0007669"/>
    <property type="project" value="TreeGrafter"/>
</dbReference>
<dbReference type="GO" id="GO:0005634">
    <property type="term" value="C:nucleus"/>
    <property type="evidence" value="ECO:0007669"/>
    <property type="project" value="UniProtKB-SubCell"/>
</dbReference>
<feature type="domain" description="Myb-like" evidence="5">
    <location>
        <begin position="1"/>
        <end position="29"/>
    </location>
</feature>
<name>A0A5B6YMY3_DAVIN</name>
<feature type="region of interest" description="Disordered" evidence="4">
    <location>
        <begin position="35"/>
        <end position="68"/>
    </location>
</feature>
<evidence type="ECO:0000259" key="5">
    <source>
        <dbReference type="PROSITE" id="PS50090"/>
    </source>
</evidence>
<dbReference type="EMBL" id="GHES01002470">
    <property type="protein sequence ID" value="MPA33029.1"/>
    <property type="molecule type" value="Transcribed_RNA"/>
</dbReference>
<keyword evidence="2" id="KW-0238">DNA-binding</keyword>
<evidence type="ECO:0000256" key="4">
    <source>
        <dbReference type="SAM" id="MobiDB-lite"/>
    </source>
</evidence>
<dbReference type="SUPFAM" id="SSF46689">
    <property type="entry name" value="Homeodomain-like"/>
    <property type="match status" value="1"/>
</dbReference>
<dbReference type="InterPro" id="IPR017930">
    <property type="entry name" value="Myb_dom"/>
</dbReference>
<dbReference type="PANTHER" id="PTHR47998:SF91">
    <property type="entry name" value="MYB-RELATED PROTEIN 308-LIKE"/>
    <property type="match status" value="1"/>
</dbReference>
<protein>
    <submittedName>
        <fullName evidence="7">Uncharacterized protein</fullName>
    </submittedName>
</protein>
<evidence type="ECO:0000259" key="6">
    <source>
        <dbReference type="PROSITE" id="PS51294"/>
    </source>
</evidence>
<dbReference type="GO" id="GO:0006355">
    <property type="term" value="P:regulation of DNA-templated transcription"/>
    <property type="evidence" value="ECO:0007669"/>
    <property type="project" value="TreeGrafter"/>
</dbReference>
<dbReference type="Gene3D" id="1.10.10.60">
    <property type="entry name" value="Homeodomain-like"/>
    <property type="match status" value="1"/>
</dbReference>
<feature type="compositionally biased region" description="Polar residues" evidence="4">
    <location>
        <begin position="37"/>
        <end position="53"/>
    </location>
</feature>
<reference evidence="7" key="1">
    <citation type="submission" date="2019-08" db="EMBL/GenBank/DDBJ databases">
        <title>Reference gene set and small RNA set construction with multiple tissues from Davidia involucrata Baill.</title>
        <authorList>
            <person name="Yang H."/>
            <person name="Zhou C."/>
            <person name="Li G."/>
            <person name="Wang J."/>
            <person name="Gao P."/>
            <person name="Wang M."/>
            <person name="Wang R."/>
            <person name="Zhao Y."/>
        </authorList>
    </citation>
    <scope>NUCLEOTIDE SEQUENCE</scope>
    <source>
        <tissue evidence="7">Mixed with DoveR01_LX</tissue>
    </source>
</reference>
<evidence type="ECO:0000256" key="3">
    <source>
        <dbReference type="ARBA" id="ARBA00023242"/>
    </source>
</evidence>
<evidence type="ECO:0000256" key="2">
    <source>
        <dbReference type="ARBA" id="ARBA00023125"/>
    </source>
</evidence>
<evidence type="ECO:0000256" key="1">
    <source>
        <dbReference type="ARBA" id="ARBA00004123"/>
    </source>
</evidence>
<dbReference type="AlphaFoldDB" id="A0A5B6YMY3"/>
<dbReference type="PROSITE" id="PS50090">
    <property type="entry name" value="MYB_LIKE"/>
    <property type="match status" value="1"/>
</dbReference>
<feature type="domain" description="HTH myb-type" evidence="6">
    <location>
        <begin position="1"/>
        <end position="33"/>
    </location>
</feature>
<dbReference type="PANTHER" id="PTHR47998">
    <property type="entry name" value="TRANSCRIPTION FACTOR MYB51-LIKE ISOFORM X1"/>
    <property type="match status" value="1"/>
</dbReference>
<dbReference type="CDD" id="cd00167">
    <property type="entry name" value="SANT"/>
    <property type="match status" value="1"/>
</dbReference>
<organism evidence="7">
    <name type="scientific">Davidia involucrata</name>
    <name type="common">Dove tree</name>
    <dbReference type="NCBI Taxonomy" id="16924"/>
    <lineage>
        <taxon>Eukaryota</taxon>
        <taxon>Viridiplantae</taxon>
        <taxon>Streptophyta</taxon>
        <taxon>Embryophyta</taxon>
        <taxon>Tracheophyta</taxon>
        <taxon>Spermatophyta</taxon>
        <taxon>Magnoliopsida</taxon>
        <taxon>eudicotyledons</taxon>
        <taxon>Gunneridae</taxon>
        <taxon>Pentapetalae</taxon>
        <taxon>asterids</taxon>
        <taxon>Cornales</taxon>
        <taxon>Nyssaceae</taxon>
        <taxon>Davidia</taxon>
    </lineage>
</organism>
<dbReference type="PROSITE" id="PS51294">
    <property type="entry name" value="HTH_MYB"/>
    <property type="match status" value="1"/>
</dbReference>
<dbReference type="InterPro" id="IPR001005">
    <property type="entry name" value="SANT/Myb"/>
</dbReference>
<accession>A0A5B6YMY3</accession>
<keyword evidence="3" id="KW-0539">Nucleus</keyword>
<proteinExistence type="predicted"/>
<dbReference type="GO" id="GO:0030154">
    <property type="term" value="P:cell differentiation"/>
    <property type="evidence" value="ECO:0007669"/>
    <property type="project" value="TreeGrafter"/>
</dbReference>
<dbReference type="InterPro" id="IPR015495">
    <property type="entry name" value="Myb_TF_plants"/>
</dbReference>
<dbReference type="InterPro" id="IPR009057">
    <property type="entry name" value="Homeodomain-like_sf"/>
</dbReference>